<dbReference type="HAMAP" id="MF_00003">
    <property type="entry name" value="RbfA"/>
    <property type="match status" value="1"/>
</dbReference>
<evidence type="ECO:0000256" key="3">
    <source>
        <dbReference type="SAM" id="MobiDB-lite"/>
    </source>
</evidence>
<sequence length="150" mass="16424">MSRASQRGFDRGERIGAALLRELTQLLRRAKDPRLGDITLHEVRVSRDLAHAKVYFTCFPADEDAGEQGRLLNGGLSGFLRHELARTARLRTVPQLHFVHDESVRRGERLSALIESAVGQAGDSHDTETDTNGGDGHRADEAADASNAGR</sequence>
<proteinExistence type="inferred from homology"/>
<dbReference type="InterPro" id="IPR020053">
    <property type="entry name" value="Ribosome-bd_factorA_CS"/>
</dbReference>
<dbReference type="PROSITE" id="PS01319">
    <property type="entry name" value="RBFA"/>
    <property type="match status" value="1"/>
</dbReference>
<evidence type="ECO:0000313" key="4">
    <source>
        <dbReference type="EMBL" id="MBK1704153.1"/>
    </source>
</evidence>
<dbReference type="InterPro" id="IPR023799">
    <property type="entry name" value="RbfA_dom_sf"/>
</dbReference>
<protein>
    <recommendedName>
        <fullName evidence="2">Ribosome-binding factor A</fullName>
    </recommendedName>
</protein>
<keyword evidence="1 2" id="KW-0690">Ribosome biogenesis</keyword>
<evidence type="ECO:0000313" key="5">
    <source>
        <dbReference type="Proteomes" id="UP001296776"/>
    </source>
</evidence>
<comment type="subcellular location">
    <subcellularLocation>
        <location evidence="2">Cytoplasm</location>
    </subcellularLocation>
</comment>
<organism evidence="4 5">
    <name type="scientific">Halochromatium glycolicum</name>
    <dbReference type="NCBI Taxonomy" id="85075"/>
    <lineage>
        <taxon>Bacteria</taxon>
        <taxon>Pseudomonadati</taxon>
        <taxon>Pseudomonadota</taxon>
        <taxon>Gammaproteobacteria</taxon>
        <taxon>Chromatiales</taxon>
        <taxon>Chromatiaceae</taxon>
        <taxon>Halochromatium</taxon>
    </lineage>
</organism>
<dbReference type="SUPFAM" id="SSF89919">
    <property type="entry name" value="Ribosome-binding factor A, RbfA"/>
    <property type="match status" value="1"/>
</dbReference>
<dbReference type="EMBL" id="NRSJ01000007">
    <property type="protein sequence ID" value="MBK1704153.1"/>
    <property type="molecule type" value="Genomic_DNA"/>
</dbReference>
<evidence type="ECO:0000256" key="2">
    <source>
        <dbReference type="HAMAP-Rule" id="MF_00003"/>
    </source>
</evidence>
<dbReference type="PANTHER" id="PTHR33515:SF1">
    <property type="entry name" value="RIBOSOME-BINDING FACTOR A, CHLOROPLASTIC-RELATED"/>
    <property type="match status" value="1"/>
</dbReference>
<dbReference type="NCBIfam" id="TIGR00082">
    <property type="entry name" value="rbfA"/>
    <property type="match status" value="1"/>
</dbReference>
<keyword evidence="2" id="KW-0963">Cytoplasm</keyword>
<dbReference type="Proteomes" id="UP001296776">
    <property type="component" value="Unassembled WGS sequence"/>
</dbReference>
<name>A0AAJ0U2N2_9GAMM</name>
<dbReference type="InterPro" id="IPR015946">
    <property type="entry name" value="KH_dom-like_a/b"/>
</dbReference>
<comment type="caution">
    <text evidence="4">The sequence shown here is derived from an EMBL/GenBank/DDBJ whole genome shotgun (WGS) entry which is preliminary data.</text>
</comment>
<dbReference type="AlphaFoldDB" id="A0AAJ0U2N2"/>
<dbReference type="PANTHER" id="PTHR33515">
    <property type="entry name" value="RIBOSOME-BINDING FACTOR A, CHLOROPLASTIC-RELATED"/>
    <property type="match status" value="1"/>
</dbReference>
<dbReference type="GO" id="GO:0005829">
    <property type="term" value="C:cytosol"/>
    <property type="evidence" value="ECO:0007669"/>
    <property type="project" value="TreeGrafter"/>
</dbReference>
<comment type="similarity">
    <text evidence="2">Belongs to the RbfA family.</text>
</comment>
<reference evidence="4" key="2">
    <citation type="journal article" date="2020" name="Microorganisms">
        <title>Osmotic Adaptation and Compatible Solute Biosynthesis of Phototrophic Bacteria as Revealed from Genome Analyses.</title>
        <authorList>
            <person name="Imhoff J.F."/>
            <person name="Rahn T."/>
            <person name="Kunzel S."/>
            <person name="Keller A."/>
            <person name="Neulinger S.C."/>
        </authorList>
    </citation>
    <scope>NUCLEOTIDE SEQUENCE</scope>
    <source>
        <strain evidence="4">DSM 11080</strain>
    </source>
</reference>
<gene>
    <name evidence="2 4" type="primary">rbfA</name>
    <name evidence="4" type="ORF">CKO40_06220</name>
</gene>
<feature type="region of interest" description="Disordered" evidence="3">
    <location>
        <begin position="117"/>
        <end position="150"/>
    </location>
</feature>
<dbReference type="InterPro" id="IPR000238">
    <property type="entry name" value="RbfA"/>
</dbReference>
<comment type="function">
    <text evidence="2">One of several proteins that assist in the late maturation steps of the functional core of the 30S ribosomal subunit. Associates with free 30S ribosomal subunits (but not with 30S subunits that are part of 70S ribosomes or polysomes). Required for efficient processing of 16S rRNA. May interact with the 5'-terminal helix region of 16S rRNA.</text>
</comment>
<comment type="subunit">
    <text evidence="2">Monomer. Binds 30S ribosomal subunits, but not 50S ribosomal subunits or 70S ribosomes.</text>
</comment>
<dbReference type="Pfam" id="PF02033">
    <property type="entry name" value="RBFA"/>
    <property type="match status" value="1"/>
</dbReference>
<reference evidence="4" key="1">
    <citation type="submission" date="2017-08" db="EMBL/GenBank/DDBJ databases">
        <authorList>
            <person name="Imhoff J.F."/>
            <person name="Rahn T."/>
            <person name="Kuenzel S."/>
            <person name="Neulinger S.C."/>
        </authorList>
    </citation>
    <scope>NUCLEOTIDE SEQUENCE</scope>
    <source>
        <strain evidence="4">DSM 11080</strain>
    </source>
</reference>
<accession>A0AAJ0U2N2</accession>
<dbReference type="GO" id="GO:0030490">
    <property type="term" value="P:maturation of SSU-rRNA"/>
    <property type="evidence" value="ECO:0007669"/>
    <property type="project" value="UniProtKB-UniRule"/>
</dbReference>
<evidence type="ECO:0000256" key="1">
    <source>
        <dbReference type="ARBA" id="ARBA00022517"/>
    </source>
</evidence>
<dbReference type="GO" id="GO:0043024">
    <property type="term" value="F:ribosomal small subunit binding"/>
    <property type="evidence" value="ECO:0007669"/>
    <property type="project" value="TreeGrafter"/>
</dbReference>
<keyword evidence="5" id="KW-1185">Reference proteome</keyword>
<dbReference type="Gene3D" id="3.30.300.20">
    <property type="match status" value="1"/>
</dbReference>
<dbReference type="RefSeq" id="WP_200345324.1">
    <property type="nucleotide sequence ID" value="NZ_NRSJ01000007.1"/>
</dbReference>